<evidence type="ECO:0000313" key="1">
    <source>
        <dbReference type="Proteomes" id="UP001732780"/>
    </source>
</evidence>
<organism evidence="1 2">
    <name type="scientific">Camelus bactrianus</name>
    <name type="common">Bactrian camel</name>
    <dbReference type="NCBI Taxonomy" id="9837"/>
    <lineage>
        <taxon>Eukaryota</taxon>
        <taxon>Metazoa</taxon>
        <taxon>Chordata</taxon>
        <taxon>Craniata</taxon>
        <taxon>Vertebrata</taxon>
        <taxon>Euteleostomi</taxon>
        <taxon>Mammalia</taxon>
        <taxon>Eutheria</taxon>
        <taxon>Laurasiatheria</taxon>
        <taxon>Artiodactyla</taxon>
        <taxon>Tylopoda</taxon>
        <taxon>Camelidae</taxon>
        <taxon>Camelus</taxon>
    </lineage>
</organism>
<dbReference type="Proteomes" id="UP001732780">
    <property type="component" value="Chromosome 14"/>
</dbReference>
<sequence length="836" mass="89210">MPVPASRSCVFPYYCPPGSTHARACPGGSEALNGSGLRVSEETCCRLCEAGTYRSWALDALPCQPCPPGFSCHQGASHCTCRGLNRVFQKSDSSCICQAGHESEDKRSSGEDCQPQVAERCSPGDIRLAATRTCVSPQQHDCSSFCHPVGGELSASLGICQCREYVSAEELCDAQCLARAPQLSLAWGPGRKLVLSVKGKAGDSVQRAGPSPGHYKVAMAVSGPQLLLRGGGKRTSAVWVRLALVSLPVPAPGVYNAMLRSQEAVSTLGPDQSLQGSARVHLVQCGPHGMLGFVISRGDVLDSFLLGPPVSSPRQQRRHRTTALEYPVPQDPSIHPHIPNPVVCLIAHSVTTPCTRGSICSTATPTGTSGPSGDSPTWCTRLTSTSPGKPPPATTLEDISVRTLYDKLEDQSLHVAAQLSRHRDDMLAFYRGACRQLQGLKDLLQGFSMTEQPGLGSGGDPVTGAGAAARTDDGQSQDSWGSHTAASPREPWQCPPGCTLSVPPAGFQPELDRVLYALASALSQASGPPARISRKASGQVGEQPLSARQRDPQLVDEVLLKPRPLPSDEKHQGPSPQQQPGPGRPPQGDAKGTDAESRGRGHRTGAFPGLQRKIRQVEDNLDGLNEEFFQLTAQALVLQKEEDRPGQLSPSEGNMFVVLPRTGPPVWQEHRPDPAEAGGPGRENLGTWALNSDQALTLEARRACLAQRAEDLEWELSLLLQVAGGSRPHLGRRESHRGHGAFSTQTRLLCSLLAGRGGLWGTAWPRVCAGLHGMLPGNTQISFKAWTSACADFCLGSFGVRLENQRAFPSLTLSIEPLCFTWSPGFRGERCLGWGL</sequence>
<protein>
    <submittedName>
        <fullName evidence="2">Uncharacterized protein LOC123615771</fullName>
    </submittedName>
</protein>
<gene>
    <name evidence="2" type="primary">LOC123615771</name>
</gene>
<evidence type="ECO:0000313" key="2">
    <source>
        <dbReference type="RefSeq" id="XP_074234751.1"/>
    </source>
</evidence>
<keyword evidence="1" id="KW-1185">Reference proteome</keyword>
<proteinExistence type="predicted"/>
<reference evidence="2" key="1">
    <citation type="submission" date="2025-08" db="UniProtKB">
        <authorList>
            <consortium name="RefSeq"/>
        </authorList>
    </citation>
    <scope>IDENTIFICATION</scope>
    <source>
        <tissue evidence="2">Blood</tissue>
    </source>
</reference>
<dbReference type="RefSeq" id="XP_074234751.1">
    <property type="nucleotide sequence ID" value="XM_074378650.1"/>
</dbReference>
<accession>A0AC58RJP6</accession>
<name>A0AC58RJP6_CAMBA</name>